<name>A0A9D3XE70_9SAUR</name>
<dbReference type="EMBL" id="JAHDVG010000474">
    <property type="protein sequence ID" value="KAH1178248.1"/>
    <property type="molecule type" value="Genomic_DNA"/>
</dbReference>
<keyword evidence="3" id="KW-1185">Reference proteome</keyword>
<evidence type="ECO:0000256" key="1">
    <source>
        <dbReference type="SAM" id="MobiDB-lite"/>
    </source>
</evidence>
<accession>A0A9D3XE70</accession>
<reference evidence="2" key="1">
    <citation type="submission" date="2021-09" db="EMBL/GenBank/DDBJ databases">
        <title>The genome of Mauremys mutica provides insights into the evolution of semi-aquatic lifestyle.</title>
        <authorList>
            <person name="Gong S."/>
            <person name="Gao Y."/>
        </authorList>
    </citation>
    <scope>NUCLEOTIDE SEQUENCE</scope>
    <source>
        <strain evidence="2">MM-2020</strain>
        <tissue evidence="2">Muscle</tissue>
    </source>
</reference>
<protein>
    <submittedName>
        <fullName evidence="2">Uncharacterized protein</fullName>
    </submittedName>
</protein>
<organism evidence="2 3">
    <name type="scientific">Mauremys mutica</name>
    <name type="common">yellowpond turtle</name>
    <dbReference type="NCBI Taxonomy" id="74926"/>
    <lineage>
        <taxon>Eukaryota</taxon>
        <taxon>Metazoa</taxon>
        <taxon>Chordata</taxon>
        <taxon>Craniata</taxon>
        <taxon>Vertebrata</taxon>
        <taxon>Euteleostomi</taxon>
        <taxon>Archelosauria</taxon>
        <taxon>Testudinata</taxon>
        <taxon>Testudines</taxon>
        <taxon>Cryptodira</taxon>
        <taxon>Durocryptodira</taxon>
        <taxon>Testudinoidea</taxon>
        <taxon>Geoemydidae</taxon>
        <taxon>Geoemydinae</taxon>
        <taxon>Mauremys</taxon>
    </lineage>
</organism>
<feature type="region of interest" description="Disordered" evidence="1">
    <location>
        <begin position="28"/>
        <end position="53"/>
    </location>
</feature>
<sequence length="156" mass="15949">MQVPQGRVWHWLRPALWQDPVAGARAGSHVSGLGCESPSAREMAKPPPGLSTVRGQMPAGCCQAGKCPGLSALPGTRSCPLPGPLCSTAGRPGQCREGHLGSPHTAPLVPLNPDLQYSSPVGDGPREGSRESRGPSGTHCPTVAPSVSSALALPLQ</sequence>
<feature type="region of interest" description="Disordered" evidence="1">
    <location>
        <begin position="90"/>
        <end position="156"/>
    </location>
</feature>
<gene>
    <name evidence="2" type="ORF">KIL84_011950</name>
</gene>
<comment type="caution">
    <text evidence="2">The sequence shown here is derived from an EMBL/GenBank/DDBJ whole genome shotgun (WGS) entry which is preliminary data.</text>
</comment>
<dbReference type="Proteomes" id="UP000827986">
    <property type="component" value="Unassembled WGS sequence"/>
</dbReference>
<proteinExistence type="predicted"/>
<evidence type="ECO:0000313" key="3">
    <source>
        <dbReference type="Proteomes" id="UP000827986"/>
    </source>
</evidence>
<evidence type="ECO:0000313" key="2">
    <source>
        <dbReference type="EMBL" id="KAH1178248.1"/>
    </source>
</evidence>
<dbReference type="AlphaFoldDB" id="A0A9D3XE70"/>
<feature type="compositionally biased region" description="Basic and acidic residues" evidence="1">
    <location>
        <begin position="124"/>
        <end position="133"/>
    </location>
</feature>